<keyword evidence="2" id="KW-1185">Reference proteome</keyword>
<accession>A0A4V3RYF5</accession>
<gene>
    <name evidence="1" type="ORF">E5163_03320</name>
</gene>
<protein>
    <recommendedName>
        <fullName evidence="3">Nuclear transport factor 2 family protein</fullName>
    </recommendedName>
</protein>
<dbReference type="AlphaFoldDB" id="A0A4V3RYF5"/>
<comment type="caution">
    <text evidence="1">The sequence shown here is derived from an EMBL/GenBank/DDBJ whole genome shotgun (WGS) entry which is preliminary data.</text>
</comment>
<dbReference type="EMBL" id="SRXW01000001">
    <property type="protein sequence ID" value="TGY90169.1"/>
    <property type="molecule type" value="Genomic_DNA"/>
</dbReference>
<dbReference type="Gene3D" id="3.10.450.50">
    <property type="match status" value="1"/>
</dbReference>
<proteinExistence type="predicted"/>
<evidence type="ECO:0000313" key="1">
    <source>
        <dbReference type="EMBL" id="TGY90169.1"/>
    </source>
</evidence>
<evidence type="ECO:0000313" key="2">
    <source>
        <dbReference type="Proteomes" id="UP000308054"/>
    </source>
</evidence>
<dbReference type="Proteomes" id="UP000308054">
    <property type="component" value="Unassembled WGS sequence"/>
</dbReference>
<dbReference type="InterPro" id="IPR032710">
    <property type="entry name" value="NTF2-like_dom_sf"/>
</dbReference>
<organism evidence="1 2">
    <name type="scientific">Marinicauda algicola</name>
    <dbReference type="NCBI Taxonomy" id="2029849"/>
    <lineage>
        <taxon>Bacteria</taxon>
        <taxon>Pseudomonadati</taxon>
        <taxon>Pseudomonadota</taxon>
        <taxon>Alphaproteobacteria</taxon>
        <taxon>Maricaulales</taxon>
        <taxon>Maricaulaceae</taxon>
        <taxon>Marinicauda</taxon>
    </lineage>
</organism>
<evidence type="ECO:0008006" key="3">
    <source>
        <dbReference type="Google" id="ProtNLM"/>
    </source>
</evidence>
<dbReference type="RefSeq" id="WP_135994667.1">
    <property type="nucleotide sequence ID" value="NZ_CP071057.1"/>
</dbReference>
<sequence length="150" mass="16761">MTHAAAGELDALMAGYARAWHGSDPAQLRRFWDRGAEPVYLAEEIEETFIGWDEVEAYWAGNRELHAGVDLAFSGSRYVTVGEGLVLGVHRMDWSIRFTDRPAMGGDNRVAALFRHTGEGWRLSAWIEAPLAPIVYLRRLYEARAGRLGG</sequence>
<reference evidence="1 2" key="1">
    <citation type="journal article" date="2017" name="Int. J. Syst. Evol. Microbiol.">
        <title>Marinicauda algicola sp. nov., isolated from a marine red alga Rhodosorus marinus.</title>
        <authorList>
            <person name="Jeong S.E."/>
            <person name="Jeon S.H."/>
            <person name="Chun B.H."/>
            <person name="Kim D.W."/>
            <person name="Jeon C.O."/>
        </authorList>
    </citation>
    <scope>NUCLEOTIDE SEQUENCE [LARGE SCALE GENOMIC DNA]</scope>
    <source>
        <strain evidence="1 2">JCM 31718</strain>
    </source>
</reference>
<dbReference type="OrthoDB" id="1551077at2"/>
<name>A0A4V3RYF5_9PROT</name>
<dbReference type="SUPFAM" id="SSF54427">
    <property type="entry name" value="NTF2-like"/>
    <property type="match status" value="1"/>
</dbReference>